<dbReference type="InterPro" id="IPR043138">
    <property type="entry name" value="GGT_lsub"/>
</dbReference>
<dbReference type="AlphaFoldDB" id="A0A2T5HUM8"/>
<protein>
    <submittedName>
        <fullName evidence="1">Gamma-glutamyltransferase 2</fullName>
    </submittedName>
</protein>
<dbReference type="Gene3D" id="3.60.20.40">
    <property type="match status" value="1"/>
</dbReference>
<keyword evidence="2" id="KW-1185">Reference proteome</keyword>
<name>A0A2T5HUM8_9RHOB</name>
<dbReference type="PRINTS" id="PR01210">
    <property type="entry name" value="GGTRANSPTASE"/>
</dbReference>
<dbReference type="InterPro" id="IPR052896">
    <property type="entry name" value="GGT-like_enzyme"/>
</dbReference>
<dbReference type="Gene3D" id="1.10.246.130">
    <property type="match status" value="1"/>
</dbReference>
<keyword evidence="1" id="KW-0808">Transferase</keyword>
<comment type="caution">
    <text evidence="1">The sequence shown here is derived from an EMBL/GenBank/DDBJ whole genome shotgun (WGS) entry which is preliminary data.</text>
</comment>
<dbReference type="InterPro" id="IPR043137">
    <property type="entry name" value="GGT_ssub_C"/>
</dbReference>
<dbReference type="EMBL" id="QAOH01000002">
    <property type="protein sequence ID" value="PTQ75297.1"/>
    <property type="molecule type" value="Genomic_DNA"/>
</dbReference>
<dbReference type="Proteomes" id="UP000244077">
    <property type="component" value="Unassembled WGS sequence"/>
</dbReference>
<dbReference type="RefSeq" id="WP_170109191.1">
    <property type="nucleotide sequence ID" value="NZ_QAOH01000002.1"/>
</dbReference>
<evidence type="ECO:0000313" key="1">
    <source>
        <dbReference type="EMBL" id="PTQ75297.1"/>
    </source>
</evidence>
<dbReference type="PANTHER" id="PTHR43881">
    <property type="entry name" value="GAMMA-GLUTAMYLTRANSPEPTIDASE (AFU_ORTHOLOGUE AFUA_4G13580)"/>
    <property type="match status" value="1"/>
</dbReference>
<dbReference type="GO" id="GO:0016740">
    <property type="term" value="F:transferase activity"/>
    <property type="evidence" value="ECO:0007669"/>
    <property type="project" value="UniProtKB-KW"/>
</dbReference>
<dbReference type="PANTHER" id="PTHR43881:SF1">
    <property type="entry name" value="GAMMA-GLUTAMYLTRANSPEPTIDASE (AFU_ORTHOLOGUE AFUA_4G13580)"/>
    <property type="match status" value="1"/>
</dbReference>
<sequence length="534" mass="56714">MLGLKSDPWFENGQKKAVLASDAMIVAPSPQATLAGYDMLRAGGSAMDAAIAAMGVTSVVEASQAGPGGDCFALIFDPKSGLHAYNGSGRPPMALTADALRAEGHQVVPRVSPHSVTVPGAIEAWCRLHRDFGRKDLADVLAAGIHYAEDGFVLHPRVVRDWHESRDLLIARPETARHFLKNGQPPQIGDRWALPGYGAVLRSVAHQGPDAFYQGAFAERLVGFLRDLGGAHTLADFAGHQGEYVPPASVDAYGQSFYECPPNGQGLSALALIRMVETALSDTTLNSLDGHHLLSEASKIAFALRDDLIAQPEAMTRSVDDILSDAALARMLNHVSSDTVRPRRPATDYLPEHKDTSYVTVVDRDGMAVSLISSVFTDFGSTLVEPESGIILQNRGAGFSLIPGHPNELAPGKRPLHTIIPGMALKDGKPSLSFGVTGGDYQPVGHAVLAQGIFAEGLDPQEALNMPRSHCMKDQISVEEVLAPEIRTGLAEKGHNLALSTHPIGGGHAIFVDQTRGVLVGGTDSRRDGIVAGY</sequence>
<organism evidence="1 2">
    <name type="scientific">Celeribacter persicus</name>
    <dbReference type="NCBI Taxonomy" id="1651082"/>
    <lineage>
        <taxon>Bacteria</taxon>
        <taxon>Pseudomonadati</taxon>
        <taxon>Pseudomonadota</taxon>
        <taxon>Alphaproteobacteria</taxon>
        <taxon>Rhodobacterales</taxon>
        <taxon>Roseobacteraceae</taxon>
        <taxon>Celeribacter</taxon>
    </lineage>
</organism>
<proteinExistence type="predicted"/>
<dbReference type="InterPro" id="IPR029055">
    <property type="entry name" value="Ntn_hydrolases_N"/>
</dbReference>
<accession>A0A2T5HUM8</accession>
<dbReference type="SUPFAM" id="SSF56235">
    <property type="entry name" value="N-terminal nucleophile aminohydrolases (Ntn hydrolases)"/>
    <property type="match status" value="1"/>
</dbReference>
<gene>
    <name evidence="1" type="ORF">C8N42_102217</name>
</gene>
<evidence type="ECO:0000313" key="2">
    <source>
        <dbReference type="Proteomes" id="UP000244077"/>
    </source>
</evidence>
<reference evidence="1 2" key="1">
    <citation type="submission" date="2018-04" db="EMBL/GenBank/DDBJ databases">
        <title>Genomic Encyclopedia of Archaeal and Bacterial Type Strains, Phase II (KMG-II): from individual species to whole genera.</title>
        <authorList>
            <person name="Goeker M."/>
        </authorList>
    </citation>
    <scope>NUCLEOTIDE SEQUENCE [LARGE SCALE GENOMIC DNA]</scope>
    <source>
        <strain evidence="1 2">DSM 100434</strain>
    </source>
</reference>
<dbReference type="Pfam" id="PF01019">
    <property type="entry name" value="G_glu_transpept"/>
    <property type="match status" value="1"/>
</dbReference>